<dbReference type="AlphaFoldDB" id="A0A409VYL7"/>
<reference evidence="1 2" key="1">
    <citation type="journal article" date="2018" name="Evol. Lett.">
        <title>Horizontal gene cluster transfer increased hallucinogenic mushroom diversity.</title>
        <authorList>
            <person name="Reynolds H.T."/>
            <person name="Vijayakumar V."/>
            <person name="Gluck-Thaler E."/>
            <person name="Korotkin H.B."/>
            <person name="Matheny P.B."/>
            <person name="Slot J.C."/>
        </authorList>
    </citation>
    <scope>NUCLEOTIDE SEQUENCE [LARGE SCALE GENOMIC DNA]</scope>
    <source>
        <strain evidence="1 2">SRW20</strain>
    </source>
</reference>
<evidence type="ECO:0000313" key="2">
    <source>
        <dbReference type="Proteomes" id="UP000284706"/>
    </source>
</evidence>
<gene>
    <name evidence="1" type="ORF">CVT26_011975</name>
</gene>
<dbReference type="Proteomes" id="UP000284706">
    <property type="component" value="Unassembled WGS sequence"/>
</dbReference>
<proteinExistence type="predicted"/>
<organism evidence="1 2">
    <name type="scientific">Gymnopilus dilepis</name>
    <dbReference type="NCBI Taxonomy" id="231916"/>
    <lineage>
        <taxon>Eukaryota</taxon>
        <taxon>Fungi</taxon>
        <taxon>Dikarya</taxon>
        <taxon>Basidiomycota</taxon>
        <taxon>Agaricomycotina</taxon>
        <taxon>Agaricomycetes</taxon>
        <taxon>Agaricomycetidae</taxon>
        <taxon>Agaricales</taxon>
        <taxon>Agaricineae</taxon>
        <taxon>Hymenogastraceae</taxon>
        <taxon>Gymnopilus</taxon>
    </lineage>
</organism>
<protein>
    <submittedName>
        <fullName evidence="1">Uncharacterized protein</fullName>
    </submittedName>
</protein>
<comment type="caution">
    <text evidence="1">The sequence shown here is derived from an EMBL/GenBank/DDBJ whole genome shotgun (WGS) entry which is preliminary data.</text>
</comment>
<name>A0A409VYL7_9AGAR</name>
<accession>A0A409VYL7</accession>
<keyword evidence="2" id="KW-1185">Reference proteome</keyword>
<evidence type="ECO:0000313" key="1">
    <source>
        <dbReference type="EMBL" id="PPQ71330.1"/>
    </source>
</evidence>
<dbReference type="EMBL" id="NHYE01005507">
    <property type="protein sequence ID" value="PPQ71330.1"/>
    <property type="molecule type" value="Genomic_DNA"/>
</dbReference>
<dbReference type="InParanoid" id="A0A409VYL7"/>
<sequence>MTRICKYFGDPSQSYSDPDDPLFLAVANAMSVSENGTYDIRSSLPRHISLIKRGMVIGQKHSGKDPAQGCTLSDQA</sequence>